<dbReference type="AlphaFoldDB" id="A0A2N3IQH8"/>
<reference evidence="1 2" key="1">
    <citation type="journal article" date="2017" name="Front. Microbiol.">
        <title>Strong Genomic and Phenotypic Heterogeneity in the Aeromonas sobria Species Complex.</title>
        <authorList>
            <person name="Gauthier J."/>
            <person name="Vincent A.T."/>
            <person name="Charette S.J."/>
            <person name="Derome N."/>
        </authorList>
    </citation>
    <scope>NUCLEOTIDE SEQUENCE [LARGE SCALE GENOMIC DNA]</scope>
    <source>
        <strain evidence="1 2">TM18</strain>
    </source>
</reference>
<gene>
    <name evidence="1" type="ORF">CJP16_18360</name>
</gene>
<dbReference type="EMBL" id="NQMM01000052">
    <property type="protein sequence ID" value="PKQ73769.1"/>
    <property type="molecule type" value="Genomic_DNA"/>
</dbReference>
<dbReference type="Proteomes" id="UP000233467">
    <property type="component" value="Unassembled WGS sequence"/>
</dbReference>
<accession>A0A2N3IQH8</accession>
<dbReference type="RefSeq" id="WP_101325804.1">
    <property type="nucleotide sequence ID" value="NZ_NQMM01000052.1"/>
</dbReference>
<organism evidence="1 2">
    <name type="scientific">Aeromonas sobria</name>
    <dbReference type="NCBI Taxonomy" id="646"/>
    <lineage>
        <taxon>Bacteria</taxon>
        <taxon>Pseudomonadati</taxon>
        <taxon>Pseudomonadota</taxon>
        <taxon>Gammaproteobacteria</taxon>
        <taxon>Aeromonadales</taxon>
        <taxon>Aeromonadaceae</taxon>
        <taxon>Aeromonas</taxon>
    </lineage>
</organism>
<proteinExistence type="predicted"/>
<dbReference type="InterPro" id="IPR046592">
    <property type="entry name" value="DUF6650"/>
</dbReference>
<name>A0A2N3IQH8_AERSO</name>
<evidence type="ECO:0000313" key="2">
    <source>
        <dbReference type="Proteomes" id="UP000233467"/>
    </source>
</evidence>
<sequence>MKFERIYKNITGLSCPIFGIQWNAPAIESDEAKNIVIFLEDKRVLFNPTNMEDAGHCIQSVIAIRAELTKALQTLPSNSNLSKSLKRMRKACQVFSNKLGHPMFPQFDQPVQTSMLERELFKLREKCGLSVAEIVIAYGLDVEDGLASIIPFNNAANT</sequence>
<evidence type="ECO:0000313" key="1">
    <source>
        <dbReference type="EMBL" id="PKQ73769.1"/>
    </source>
</evidence>
<keyword evidence="2" id="KW-1185">Reference proteome</keyword>
<protein>
    <submittedName>
        <fullName evidence="1">Uncharacterized protein</fullName>
    </submittedName>
</protein>
<comment type="caution">
    <text evidence="1">The sequence shown here is derived from an EMBL/GenBank/DDBJ whole genome shotgun (WGS) entry which is preliminary data.</text>
</comment>
<dbReference type="Pfam" id="PF20355">
    <property type="entry name" value="DUF6650"/>
    <property type="match status" value="1"/>
</dbReference>